<gene>
    <name evidence="1" type="ORF">PIIN_10632</name>
</gene>
<dbReference type="EMBL" id="CAFZ01000886">
    <property type="protein sequence ID" value="CCA76641.1"/>
    <property type="molecule type" value="Genomic_DNA"/>
</dbReference>
<dbReference type="HOGENOM" id="CLU_2596651_0_0_1"/>
<feature type="non-terminal residue" evidence="1">
    <location>
        <position position="1"/>
    </location>
</feature>
<keyword evidence="2" id="KW-1185">Reference proteome</keyword>
<name>G4TZ98_SERID</name>
<dbReference type="InParanoid" id="G4TZ98"/>
<dbReference type="AlphaFoldDB" id="G4TZ98"/>
<protein>
    <submittedName>
        <fullName evidence="1">Uncharacterized protein</fullName>
    </submittedName>
</protein>
<sequence>IKKKRIVSELKPSKRSQHALDMCALSSKPKAVRHVKEEWSKRVWDAFFVVVVMLGGKKMQRGRGRGQVLQFYWRLVYRPL</sequence>
<reference evidence="1 2" key="1">
    <citation type="journal article" date="2011" name="PLoS Pathog.">
        <title>Endophytic Life Strategies Decoded by Genome and Transcriptome Analyses of the Mutualistic Root Symbiont Piriformospora indica.</title>
        <authorList>
            <person name="Zuccaro A."/>
            <person name="Lahrmann U."/>
            <person name="Guldener U."/>
            <person name="Langen G."/>
            <person name="Pfiffi S."/>
            <person name="Biedenkopf D."/>
            <person name="Wong P."/>
            <person name="Samans B."/>
            <person name="Grimm C."/>
            <person name="Basiewicz M."/>
            <person name="Murat C."/>
            <person name="Martin F."/>
            <person name="Kogel K.H."/>
        </authorList>
    </citation>
    <scope>NUCLEOTIDE SEQUENCE [LARGE SCALE GENOMIC DNA]</scope>
    <source>
        <strain evidence="1 2">DSM 11827</strain>
    </source>
</reference>
<evidence type="ECO:0000313" key="1">
    <source>
        <dbReference type="EMBL" id="CCA76641.1"/>
    </source>
</evidence>
<comment type="caution">
    <text evidence="1">The sequence shown here is derived from an EMBL/GenBank/DDBJ whole genome shotgun (WGS) entry which is preliminary data.</text>
</comment>
<organism evidence="1 2">
    <name type="scientific">Serendipita indica (strain DSM 11827)</name>
    <name type="common">Root endophyte fungus</name>
    <name type="synonym">Piriformospora indica</name>
    <dbReference type="NCBI Taxonomy" id="1109443"/>
    <lineage>
        <taxon>Eukaryota</taxon>
        <taxon>Fungi</taxon>
        <taxon>Dikarya</taxon>
        <taxon>Basidiomycota</taxon>
        <taxon>Agaricomycotina</taxon>
        <taxon>Agaricomycetes</taxon>
        <taxon>Sebacinales</taxon>
        <taxon>Serendipitaceae</taxon>
        <taxon>Serendipita</taxon>
    </lineage>
</organism>
<accession>G4TZ98</accession>
<evidence type="ECO:0000313" key="2">
    <source>
        <dbReference type="Proteomes" id="UP000007148"/>
    </source>
</evidence>
<proteinExistence type="predicted"/>
<dbReference type="Proteomes" id="UP000007148">
    <property type="component" value="Unassembled WGS sequence"/>
</dbReference>